<comment type="caution">
    <text evidence="14">The sequence shown here is derived from an EMBL/GenBank/DDBJ whole genome shotgun (WGS) entry which is preliminary data.</text>
</comment>
<dbReference type="GO" id="GO:0061709">
    <property type="term" value="P:reticulophagy"/>
    <property type="evidence" value="ECO:0007669"/>
    <property type="project" value="TreeGrafter"/>
</dbReference>
<dbReference type="GO" id="GO:0043495">
    <property type="term" value="F:protein-membrane adaptor activity"/>
    <property type="evidence" value="ECO:0007669"/>
    <property type="project" value="TreeGrafter"/>
</dbReference>
<dbReference type="PANTHER" id="PTHR13190">
    <property type="entry name" value="AUTOPHAGY-RELATED 2, ISOFORM A"/>
    <property type="match status" value="1"/>
</dbReference>
<dbReference type="GO" id="GO:0006869">
    <property type="term" value="P:lipid transport"/>
    <property type="evidence" value="ECO:0007669"/>
    <property type="project" value="UniProtKB-KW"/>
</dbReference>
<keyword evidence="9" id="KW-0472">Membrane</keyword>
<sequence>MLWFNIGISDFIKKRVCKFLLNRYLGNYFEEKLTVNQICLDLYNGKGSVANVKLCCEAINSLFEAQGWDFEITNGEIGSLAVDIPWNSLMSEDSVVEVNNLYICLRPQARAKDDGTTMLESMWSSMSSSMQLAQECLEKNEDPELEVPSSSSNLEGLEKFAQTIDNILIRVKVKLINTTIRLEYLPKDSNTGIAIIVKIKSLGYQNEARNDAPDKEDSEKSDQKTIVFSTHSSHYITLDDISFYSEEFRIGSKKEEIIVTKRSRHSSSKSENENVVDDEQEEEDSSSLDPFASAISSFSPDNEMFYSQSTMTENECKNRKIEESDDDECEGEEIHRSEMILMGCMKSRQEIRINMKLDENIAGPKVSLEVTFGSLLLFFTPRQFHMLLLLCDILLNGEETPSSSTDADENNKHLLREKLKAAEEKRKHYSGNLLNQQTWAGEDYDCSSEITNVRGVHGFRPVGSDSILSSNSSMTSSMQSSASQMTSHSNRHRRAIERDQNADISHYNIRIAGVYLVLLHDDILIAENDENDELVPLKEASVENLRCRCEHFFNYTSNFINTCSTSDLIKIGVILNKACDNNHLRIMLAPIIISGEERRTEKGNRTKLNISISRAEVREMLDGMSLPIIDFMRKDTTAEISKLPEVSITLEKTFYVLKSSSGRQYMAPRLNVEIALGTETETTFAFDISVFDRIHALFSSPFSFYLSASNDHEILNDLSPNSQRKVQSKSEIKLLVENLKLILFFPIVDMRPLNDVDRCPYWKRNVRSDFLQIKFKEFKLNLISSIYDIIAKEIRFFYSESEKHSPIYFAKASFYENITSKFYPASIEYPRIIITLPSDTQLKEMNEEFIKDHRNLKDDSDSDPTSENIKIKPNLEKDSTPFSRKRVCRESDTPHNKSDEDESEILLIPGDREELKHFCGSAFKFSKLQIKLDLPILSIQLKSKHFYEVFYNRIVSDILMWESSVPKPSKSEITLKKQPESLMTAGMMDSIYAPFTMCKSNINFESSSSATNSESDSDNDPVFYSVYDPSRSRVKSMLSDIYQNDYSSAVALELSIGKGAITMYVPVRDAQNHVIPGQLGEFVIKANSASIFSVSSYHGNTNLGYFCIQSGNVEIYHCGLLPVPIQNPPLRDMNCSLPSWLNAIIYPTPKNLTLCENKQPIKRDMLSLAVQIKANPDQGLKRIKVSVGVQNATLRYFSTLSEHLWLTQLMDMFDVKEDIVPGYTPSTNLTELHLHLWNSNVDYRPLRYPFRAIVNIGTLMISSNLATGSVGCTLRFVAEDATLCMAPHVLEEKQADCNKITSLPCSELVCVADLGLFEISLKLNEKVTPLSPKFDLRAAIKDVNVRTCSDSGRALLEFISYLASEGDLIDDCNQEDDKSETSSIMQTNDDELLLKEPINDIPEVTESQQKHVNTLMADAMEENIYIPSTSGTNNDSADSDEPIDLGTEVFFFPDEQTKKEIKFGGAIRKMDSYKRRCASEDSISIDSSSYREDEEVFVRRYQPKDEDAGSVNTEMRELLDFETSVMGKLKDPQEDFDPLPQVEMDLGDISKYEATMSAKPMQGTTKKSCSESDDDFCIVADEERPCYNDVPVMPEDPIRIVDNHFSAPHGKPDLLKAPADFPMAVQRYTLCEMTLVWSLYGGRDFDENDRKKEREEREELNRRAFSNYPMSEVYKMGVSYSKGSPSLTLGGSSQSKLTWKTRGGYGRKHDVLMEIHLNKVRFSHETYPTTTEQASRQVLLITELEIRDKLAISNINKFLYHPTVGFRTRQGNNHMVVVKALHIRPERQLKTQECCLRISLLPIRLNIDQDSLLFMINFFNELSGGSDLNESKTAQTAVVAKVHQPPVMMVELPEAAQELQARKMVSENLSLLLNDENKNTKDTSDTTSETTQSDSAPIYFRQIIFSPDVPIRLDYQGKRVELSHGPLAGLLMGLGQLQCSEIRLKKISYRHGILGVDRLVNFLIKEWLEDIKKRQLPNILGGVGPMYSLVQLFQGIFDLFYLPFEQYQKDGRIVRGIQRGAQSFSARTALAALEITSRIIYLLQITAESAYDLLSPGPSVRRRVNRKGKRKRIHPPQDIREGMSNAYYIVKDGIGDTAQTILQMAALEHDQKGYTGAVGAVLRQVPPTMVRPIVLATQASNQVLGGLTSQLIPDARIEAKEKWKDDSDN</sequence>
<evidence type="ECO:0000256" key="3">
    <source>
        <dbReference type="ARBA" id="ARBA00009714"/>
    </source>
</evidence>
<evidence type="ECO:0000256" key="12">
    <source>
        <dbReference type="SAM" id="Coils"/>
    </source>
</evidence>
<feature type="compositionally biased region" description="Acidic residues" evidence="13">
    <location>
        <begin position="274"/>
        <end position="286"/>
    </location>
</feature>
<dbReference type="GO" id="GO:0061908">
    <property type="term" value="C:phagophore"/>
    <property type="evidence" value="ECO:0007669"/>
    <property type="project" value="TreeGrafter"/>
</dbReference>
<dbReference type="GO" id="GO:0005789">
    <property type="term" value="C:endoplasmic reticulum membrane"/>
    <property type="evidence" value="ECO:0007669"/>
    <property type="project" value="UniProtKB-SubCell"/>
</dbReference>
<keyword evidence="8" id="KW-0445">Lipid transport</keyword>
<comment type="catalytic activity">
    <reaction evidence="10">
        <text>a 1,2-diacyl-sn-glycero-3-phospho-L-serine(in) = a 1,2-diacyl-sn-glycero-3-phospho-L-serine(out)</text>
        <dbReference type="Rhea" id="RHEA:38663"/>
        <dbReference type="ChEBI" id="CHEBI:57262"/>
    </reaction>
</comment>
<evidence type="ECO:0000256" key="13">
    <source>
        <dbReference type="SAM" id="MobiDB-lite"/>
    </source>
</evidence>
<dbReference type="GO" id="GO:0034727">
    <property type="term" value="P:piecemeal microautophagy of the nucleus"/>
    <property type="evidence" value="ECO:0007669"/>
    <property type="project" value="TreeGrafter"/>
</dbReference>
<protein>
    <recommendedName>
        <fullName evidence="4">Autophagy-related protein 2</fullName>
    </recommendedName>
</protein>
<evidence type="ECO:0000256" key="7">
    <source>
        <dbReference type="ARBA" id="ARBA00023006"/>
    </source>
</evidence>
<feature type="coiled-coil region" evidence="12">
    <location>
        <begin position="405"/>
        <end position="432"/>
    </location>
</feature>
<evidence type="ECO:0000256" key="11">
    <source>
        <dbReference type="ARBA" id="ARBA00024615"/>
    </source>
</evidence>
<evidence type="ECO:0000256" key="4">
    <source>
        <dbReference type="ARBA" id="ARBA00018070"/>
    </source>
</evidence>
<evidence type="ECO:0000313" key="15">
    <source>
        <dbReference type="Proteomes" id="UP001107558"/>
    </source>
</evidence>
<organism evidence="14 15">
    <name type="scientific">Polypedilum vanderplanki</name>
    <name type="common">Sleeping chironomid midge</name>
    <dbReference type="NCBI Taxonomy" id="319348"/>
    <lineage>
        <taxon>Eukaryota</taxon>
        <taxon>Metazoa</taxon>
        <taxon>Ecdysozoa</taxon>
        <taxon>Arthropoda</taxon>
        <taxon>Hexapoda</taxon>
        <taxon>Insecta</taxon>
        <taxon>Pterygota</taxon>
        <taxon>Neoptera</taxon>
        <taxon>Endopterygota</taxon>
        <taxon>Diptera</taxon>
        <taxon>Nematocera</taxon>
        <taxon>Chironomoidea</taxon>
        <taxon>Chironomidae</taxon>
        <taxon>Chironominae</taxon>
        <taxon>Polypedilum</taxon>
        <taxon>Polypedilum</taxon>
    </lineage>
</organism>
<dbReference type="PANTHER" id="PTHR13190:SF1">
    <property type="entry name" value="AUTOPHAGY-RELATED 2, ISOFORM A"/>
    <property type="match status" value="1"/>
</dbReference>
<feature type="region of interest" description="Disordered" evidence="13">
    <location>
        <begin position="853"/>
        <end position="902"/>
    </location>
</feature>
<feature type="compositionally biased region" description="Basic and acidic residues" evidence="13">
    <location>
        <begin position="888"/>
        <end position="898"/>
    </location>
</feature>
<reference evidence="14" key="1">
    <citation type="submission" date="2021-03" db="EMBL/GenBank/DDBJ databases">
        <title>Chromosome level genome of the anhydrobiotic midge Polypedilum vanderplanki.</title>
        <authorList>
            <person name="Yoshida Y."/>
            <person name="Kikawada T."/>
            <person name="Gusev O."/>
        </authorList>
    </citation>
    <scope>NUCLEOTIDE SEQUENCE</scope>
    <source>
        <strain evidence="14">NIAS01</strain>
        <tissue evidence="14">Whole body or cell culture</tissue>
    </source>
</reference>
<evidence type="ECO:0000256" key="8">
    <source>
        <dbReference type="ARBA" id="ARBA00023055"/>
    </source>
</evidence>
<keyword evidence="7" id="KW-0072">Autophagy</keyword>
<dbReference type="EMBL" id="JADBJN010000002">
    <property type="protein sequence ID" value="KAG5678460.1"/>
    <property type="molecule type" value="Genomic_DNA"/>
</dbReference>
<evidence type="ECO:0000256" key="10">
    <source>
        <dbReference type="ARBA" id="ARBA00024479"/>
    </source>
</evidence>
<keyword evidence="6" id="KW-0256">Endoplasmic reticulum</keyword>
<feature type="compositionally biased region" description="Basic and acidic residues" evidence="13">
    <location>
        <begin position="869"/>
        <end position="879"/>
    </location>
</feature>
<accession>A0A9J6C8I8</accession>
<comment type="similarity">
    <text evidence="3">Belongs to the ATG2 family.</text>
</comment>
<gene>
    <name evidence="14" type="ORF">PVAND_008132</name>
</gene>
<keyword evidence="12" id="KW-0175">Coiled coil</keyword>
<keyword evidence="15" id="KW-1185">Reference proteome</keyword>
<comment type="subcellular location">
    <subcellularLocation>
        <location evidence="1">Endoplasmic reticulum membrane</location>
        <topology evidence="1">Peripheral membrane protein</topology>
    </subcellularLocation>
    <subcellularLocation>
        <location evidence="2">Preautophagosomal structure membrane</location>
        <topology evidence="2">Peripheral membrane protein</topology>
    </subcellularLocation>
</comment>
<dbReference type="GO" id="GO:0000045">
    <property type="term" value="P:autophagosome assembly"/>
    <property type="evidence" value="ECO:0007669"/>
    <property type="project" value="TreeGrafter"/>
</dbReference>
<evidence type="ECO:0000256" key="6">
    <source>
        <dbReference type="ARBA" id="ARBA00022824"/>
    </source>
</evidence>
<dbReference type="InterPro" id="IPR026849">
    <property type="entry name" value="ATG2"/>
</dbReference>
<evidence type="ECO:0000313" key="14">
    <source>
        <dbReference type="EMBL" id="KAG5678460.1"/>
    </source>
</evidence>
<dbReference type="Pfam" id="PF13329">
    <property type="entry name" value="ATG2_CAD"/>
    <property type="match status" value="2"/>
</dbReference>
<evidence type="ECO:0000256" key="9">
    <source>
        <dbReference type="ARBA" id="ARBA00023136"/>
    </source>
</evidence>
<dbReference type="GO" id="GO:0034045">
    <property type="term" value="C:phagophore assembly site membrane"/>
    <property type="evidence" value="ECO:0007669"/>
    <property type="project" value="UniProtKB-SubCell"/>
</dbReference>
<evidence type="ECO:0000256" key="2">
    <source>
        <dbReference type="ARBA" id="ARBA00004623"/>
    </source>
</evidence>
<dbReference type="GO" id="GO:0061723">
    <property type="term" value="P:glycophagy"/>
    <property type="evidence" value="ECO:0007669"/>
    <property type="project" value="TreeGrafter"/>
</dbReference>
<feature type="region of interest" description="Disordered" evidence="13">
    <location>
        <begin position="259"/>
        <end position="298"/>
    </location>
</feature>
<evidence type="ECO:0000256" key="5">
    <source>
        <dbReference type="ARBA" id="ARBA00022448"/>
    </source>
</evidence>
<dbReference type="Proteomes" id="UP001107558">
    <property type="component" value="Chromosome 2"/>
</dbReference>
<dbReference type="GO" id="GO:0000422">
    <property type="term" value="P:autophagy of mitochondrion"/>
    <property type="evidence" value="ECO:0007669"/>
    <property type="project" value="TreeGrafter"/>
</dbReference>
<name>A0A9J6C8I8_POLVA</name>
<dbReference type="OrthoDB" id="18982at2759"/>
<proteinExistence type="inferred from homology"/>
<evidence type="ECO:0000256" key="1">
    <source>
        <dbReference type="ARBA" id="ARBA00004406"/>
    </source>
</evidence>
<dbReference type="GO" id="GO:0032266">
    <property type="term" value="F:phosphatidylinositol-3-phosphate binding"/>
    <property type="evidence" value="ECO:0007669"/>
    <property type="project" value="TreeGrafter"/>
</dbReference>
<keyword evidence="5" id="KW-0813">Transport</keyword>
<comment type="catalytic activity">
    <reaction evidence="11">
        <text>a 1,2-diacyl-sn-glycero-3-phosphoethanolamine(in) = a 1,2-diacyl-sn-glycero-3-phosphoethanolamine(out)</text>
        <dbReference type="Rhea" id="RHEA:38895"/>
        <dbReference type="ChEBI" id="CHEBI:64612"/>
    </reaction>
</comment>